<evidence type="ECO:0000313" key="3">
    <source>
        <dbReference type="Proteomes" id="UP000006898"/>
    </source>
</evidence>
<name>D5MKV3_METO1</name>
<proteinExistence type="predicted"/>
<evidence type="ECO:0000256" key="1">
    <source>
        <dbReference type="SAM" id="MobiDB-lite"/>
    </source>
</evidence>
<protein>
    <submittedName>
        <fullName evidence="2">Uncharacterized protein</fullName>
    </submittedName>
</protein>
<evidence type="ECO:0000313" key="2">
    <source>
        <dbReference type="EMBL" id="CBE67752.1"/>
    </source>
</evidence>
<dbReference type="AlphaFoldDB" id="D5MKV3"/>
<accession>D5MKV3</accession>
<feature type="compositionally biased region" description="Polar residues" evidence="1">
    <location>
        <begin position="8"/>
        <end position="27"/>
    </location>
</feature>
<sequence>MSREGKSNFYTKNEGQVSSVFHSPVLS</sequence>
<feature type="region of interest" description="Disordered" evidence="1">
    <location>
        <begin position="1"/>
        <end position="27"/>
    </location>
</feature>
<dbReference type="EMBL" id="FP565575">
    <property type="protein sequence ID" value="CBE67752.1"/>
    <property type="molecule type" value="Genomic_DNA"/>
</dbReference>
<dbReference type="Proteomes" id="UP000006898">
    <property type="component" value="Chromosome"/>
</dbReference>
<reference evidence="2 3" key="1">
    <citation type="journal article" date="2010" name="Nature">
        <title>Nitrite-driven anaerobic methane oxidation by oxygenic bacteria.</title>
        <authorList>
            <person name="Ettwig K.F."/>
            <person name="Butler M.K."/>
            <person name="Le Paslier D."/>
            <person name="Pelletier E."/>
            <person name="Mangenot S."/>
            <person name="Kuypers M.M.M."/>
            <person name="Schreiber F."/>
            <person name="Dutilh B.E."/>
            <person name="Zedelius J."/>
            <person name="de Beer D."/>
            <person name="Gloerich J."/>
            <person name="Wessels H.J.C.T."/>
            <person name="van Allen T."/>
            <person name="Luesken F."/>
            <person name="Wu M."/>
            <person name="van de Pas-Schoonen K.T."/>
            <person name="Op den Camp H.J.M."/>
            <person name="Janssen-Megens E.M."/>
            <person name="Francoijs K-J."/>
            <person name="Stunnenberg H."/>
            <person name="Weissenbach J."/>
            <person name="Jetten M.S.M."/>
            <person name="Strous M."/>
        </authorList>
    </citation>
    <scope>NUCLEOTIDE SEQUENCE [LARGE SCALE GENOMIC DNA]</scope>
</reference>
<organism evidence="2 3">
    <name type="scientific">Methylomirabilis oxygeniifera</name>
    <dbReference type="NCBI Taxonomy" id="671143"/>
    <lineage>
        <taxon>Bacteria</taxon>
        <taxon>Candidatus Methylomirabilota</taxon>
        <taxon>Candidatus Methylomirabilia</taxon>
        <taxon>Candidatus Methylomirabilales</taxon>
        <taxon>Candidatus Methylomirabilaceae</taxon>
        <taxon>Candidatus Methylomirabilis</taxon>
    </lineage>
</organism>
<dbReference type="HOGENOM" id="CLU_3414610_0_0_0"/>
<dbReference type="KEGG" id="mox:DAMO_0680"/>
<gene>
    <name evidence="2" type="ORF">DAMO_0680</name>
</gene>